<evidence type="ECO:0000313" key="4">
    <source>
        <dbReference type="Proteomes" id="UP000317638"/>
    </source>
</evidence>
<keyword evidence="2" id="KW-0812">Transmembrane</keyword>
<protein>
    <submittedName>
        <fullName evidence="3">Uncharacterized protein</fullName>
    </submittedName>
</protein>
<evidence type="ECO:0000313" key="3">
    <source>
        <dbReference type="EMBL" id="TRY18198.1"/>
    </source>
</evidence>
<dbReference type="EMBL" id="VKKG01000003">
    <property type="protein sequence ID" value="TRY18198.1"/>
    <property type="molecule type" value="Genomic_DNA"/>
</dbReference>
<name>A0A553K0H4_9ACTN</name>
<reference evidence="3 4" key="1">
    <citation type="submission" date="2019-07" db="EMBL/GenBank/DDBJ databases">
        <authorList>
            <person name="Zhou L.-Y."/>
        </authorList>
    </citation>
    <scope>NUCLEOTIDE SEQUENCE [LARGE SCALE GENOMIC DNA]</scope>
    <source>
        <strain evidence="3 4">YIM 101269</strain>
    </source>
</reference>
<dbReference type="Proteomes" id="UP000317638">
    <property type="component" value="Unassembled WGS sequence"/>
</dbReference>
<feature type="transmembrane region" description="Helical" evidence="2">
    <location>
        <begin position="45"/>
        <end position="67"/>
    </location>
</feature>
<accession>A0A553K0H4</accession>
<keyword evidence="4" id="KW-1185">Reference proteome</keyword>
<keyword evidence="2" id="KW-0472">Membrane</keyword>
<evidence type="ECO:0000256" key="2">
    <source>
        <dbReference type="SAM" id="Phobius"/>
    </source>
</evidence>
<feature type="region of interest" description="Disordered" evidence="1">
    <location>
        <begin position="1"/>
        <end position="34"/>
    </location>
</feature>
<feature type="compositionally biased region" description="Low complexity" evidence="1">
    <location>
        <begin position="12"/>
        <end position="23"/>
    </location>
</feature>
<gene>
    <name evidence="3" type="ORF">FOJ82_09125</name>
</gene>
<dbReference type="AlphaFoldDB" id="A0A553K0H4"/>
<proteinExistence type="predicted"/>
<evidence type="ECO:0000256" key="1">
    <source>
        <dbReference type="SAM" id="MobiDB-lite"/>
    </source>
</evidence>
<organism evidence="3 4">
    <name type="scientific">Tessaracoccus rhinocerotis</name>
    <dbReference type="NCBI Taxonomy" id="1689449"/>
    <lineage>
        <taxon>Bacteria</taxon>
        <taxon>Bacillati</taxon>
        <taxon>Actinomycetota</taxon>
        <taxon>Actinomycetes</taxon>
        <taxon>Propionibacteriales</taxon>
        <taxon>Propionibacteriaceae</taxon>
        <taxon>Tessaracoccus</taxon>
    </lineage>
</organism>
<comment type="caution">
    <text evidence="3">The sequence shown here is derived from an EMBL/GenBank/DDBJ whole genome shotgun (WGS) entry which is preliminary data.</text>
</comment>
<keyword evidence="2" id="KW-1133">Transmembrane helix</keyword>
<dbReference type="RefSeq" id="WP_143938174.1">
    <property type="nucleotide sequence ID" value="NZ_VKKG01000003.1"/>
</dbReference>
<sequence>MSTRPHTEEGADAAGPAPEDVPATEPVEGEEQDGPQLIEAFGKEAIISIALFIGFVLFVIICLPTYIF</sequence>